<name>A0A428ZIT4_KIBAR</name>
<organism evidence="1 2">
    <name type="scientific">Kibdelosporangium aridum</name>
    <dbReference type="NCBI Taxonomy" id="2030"/>
    <lineage>
        <taxon>Bacteria</taxon>
        <taxon>Bacillati</taxon>
        <taxon>Actinomycetota</taxon>
        <taxon>Actinomycetes</taxon>
        <taxon>Pseudonocardiales</taxon>
        <taxon>Pseudonocardiaceae</taxon>
        <taxon>Kibdelosporangium</taxon>
    </lineage>
</organism>
<reference evidence="1 2" key="1">
    <citation type="submission" date="2018-05" db="EMBL/GenBank/DDBJ databases">
        <title>Evolution of GPA BGCs.</title>
        <authorList>
            <person name="Waglechner N."/>
            <person name="Wright G.D."/>
        </authorList>
    </citation>
    <scope>NUCLEOTIDE SEQUENCE [LARGE SCALE GENOMIC DNA]</scope>
    <source>
        <strain evidence="1 2">A82846</strain>
    </source>
</reference>
<sequence length="433" mass="47652">MTGRPTAGDFLADETRALLTRVDRLRPFVLQETMLPAAALLPRTLVAIEALLLRERAKLHGLGQSYLRWLGGPGRSAPTAEQQRRFTVIRLRLNEHLAQLDLFADAVTQRSESETGLWLSGLDVAARDALRLNDGAGGLEEVPVICYLDRGPGAAIRRARTRLPGGVANPVAVIRIPRERMVGHGIASSLVHEVGHQGAALLELVPSLRAELSGRARSTEDAWHCWAAWISEIIADFWSVAKLGIGSTLGLIGVVSLPRPFVFRFTLDDPHPFPWIRVMVSAAIGDRLYPDPQWTRLTGLWREMYPLSSAPSRVTEVIGRLEPTIPELADILATHAPPRLGGLTLQDALAHQSRNPDALRTLFSTSVRQPAHAARVRPALRFAMLGQARWDRRLAAGQESRATDRMLTGWAAQSTLQMAMATTRIHSAITERH</sequence>
<dbReference type="OrthoDB" id="569152at2"/>
<dbReference type="EMBL" id="QHKI01000005">
    <property type="protein sequence ID" value="RSM87880.1"/>
    <property type="molecule type" value="Genomic_DNA"/>
</dbReference>
<evidence type="ECO:0000313" key="2">
    <source>
        <dbReference type="Proteomes" id="UP000287547"/>
    </source>
</evidence>
<accession>A0A428ZIT4</accession>
<dbReference type="RefSeq" id="WP_051793535.1">
    <property type="nucleotide sequence ID" value="NZ_QHKI01000005.1"/>
</dbReference>
<protein>
    <submittedName>
        <fullName evidence="1">Uncharacterized protein</fullName>
    </submittedName>
</protein>
<dbReference type="AlphaFoldDB" id="A0A428ZIT4"/>
<dbReference type="Proteomes" id="UP000287547">
    <property type="component" value="Unassembled WGS sequence"/>
</dbReference>
<proteinExistence type="predicted"/>
<comment type="caution">
    <text evidence="1">The sequence shown here is derived from an EMBL/GenBank/DDBJ whole genome shotgun (WGS) entry which is preliminary data.</text>
</comment>
<evidence type="ECO:0000313" key="1">
    <source>
        <dbReference type="EMBL" id="RSM87880.1"/>
    </source>
</evidence>
<gene>
    <name evidence="1" type="ORF">DMH04_09135</name>
</gene>